<feature type="transmembrane region" description="Helical" evidence="12">
    <location>
        <begin position="42"/>
        <end position="65"/>
    </location>
</feature>
<dbReference type="PRINTS" id="PR00237">
    <property type="entry name" value="GPCRRHODOPSN"/>
</dbReference>
<feature type="transmembrane region" description="Helical" evidence="12">
    <location>
        <begin position="114"/>
        <end position="135"/>
    </location>
</feature>
<dbReference type="Pfam" id="PF00001">
    <property type="entry name" value="7tm_1"/>
    <property type="match status" value="1"/>
</dbReference>
<dbReference type="PROSITE" id="PS00237">
    <property type="entry name" value="G_PROTEIN_RECEP_F1_1"/>
    <property type="match status" value="1"/>
</dbReference>
<evidence type="ECO:0000256" key="6">
    <source>
        <dbReference type="ARBA" id="ARBA00023136"/>
    </source>
</evidence>
<evidence type="ECO:0000256" key="10">
    <source>
        <dbReference type="SAM" id="Coils"/>
    </source>
</evidence>
<keyword evidence="2" id="KW-1003">Cell membrane</keyword>
<dbReference type="GO" id="GO:0008020">
    <property type="term" value="F:G protein-coupled photoreceptor activity"/>
    <property type="evidence" value="ECO:0000318"/>
    <property type="project" value="GO_Central"/>
</dbReference>
<feature type="region of interest" description="Disordered" evidence="11">
    <location>
        <begin position="357"/>
        <end position="378"/>
    </location>
</feature>
<evidence type="ECO:0000313" key="14">
    <source>
        <dbReference type="EnsemblMetazoa" id="XP_785137"/>
    </source>
</evidence>
<dbReference type="OrthoDB" id="10044919at2759"/>
<feature type="transmembrane region" description="Helical" evidence="12">
    <location>
        <begin position="260"/>
        <end position="284"/>
    </location>
</feature>
<evidence type="ECO:0000256" key="1">
    <source>
        <dbReference type="ARBA" id="ARBA00004651"/>
    </source>
</evidence>
<comment type="similarity">
    <text evidence="9">Belongs to the G-protein coupled receptor 1 family.</text>
</comment>
<organism evidence="14 15">
    <name type="scientific">Strongylocentrotus purpuratus</name>
    <name type="common">Purple sea urchin</name>
    <dbReference type="NCBI Taxonomy" id="7668"/>
    <lineage>
        <taxon>Eukaryota</taxon>
        <taxon>Metazoa</taxon>
        <taxon>Echinodermata</taxon>
        <taxon>Eleutherozoa</taxon>
        <taxon>Echinozoa</taxon>
        <taxon>Echinoidea</taxon>
        <taxon>Euechinoidea</taxon>
        <taxon>Echinacea</taxon>
        <taxon>Camarodonta</taxon>
        <taxon>Echinidea</taxon>
        <taxon>Strongylocentrotidae</taxon>
        <taxon>Strongylocentrotus</taxon>
    </lineage>
</organism>
<dbReference type="SUPFAM" id="SSF81321">
    <property type="entry name" value="Family A G protein-coupled receptor-like"/>
    <property type="match status" value="1"/>
</dbReference>
<feature type="coiled-coil region" evidence="10">
    <location>
        <begin position="227"/>
        <end position="254"/>
    </location>
</feature>
<dbReference type="PANTHER" id="PTHR24228">
    <property type="entry name" value="B2 BRADYKININ RECEPTOR/ANGIOTENSIN II RECEPTOR"/>
    <property type="match status" value="1"/>
</dbReference>
<dbReference type="PANTHER" id="PTHR24228:SF75">
    <property type="entry name" value="G-PROTEIN COUPLED RECEPTORS FAMILY 1 PROFILE DOMAIN-CONTAINING PROTEIN"/>
    <property type="match status" value="1"/>
</dbReference>
<dbReference type="InterPro" id="IPR000276">
    <property type="entry name" value="GPCR_Rhodpsn"/>
</dbReference>
<keyword evidence="6 12" id="KW-0472">Membrane</keyword>
<evidence type="ECO:0000259" key="13">
    <source>
        <dbReference type="PROSITE" id="PS50262"/>
    </source>
</evidence>
<dbReference type="Proteomes" id="UP000007110">
    <property type="component" value="Unassembled WGS sequence"/>
</dbReference>
<evidence type="ECO:0000256" key="12">
    <source>
        <dbReference type="SAM" id="Phobius"/>
    </source>
</evidence>
<dbReference type="OMA" id="GFLCTTS"/>
<dbReference type="CDD" id="cd00637">
    <property type="entry name" value="7tm_classA_rhodopsin-like"/>
    <property type="match status" value="1"/>
</dbReference>
<evidence type="ECO:0000256" key="7">
    <source>
        <dbReference type="ARBA" id="ARBA00023170"/>
    </source>
</evidence>
<keyword evidence="8 9" id="KW-0807">Transducer</keyword>
<feature type="transmembrane region" description="Helical" evidence="12">
    <location>
        <begin position="156"/>
        <end position="178"/>
    </location>
</feature>
<evidence type="ECO:0000256" key="9">
    <source>
        <dbReference type="RuleBase" id="RU000688"/>
    </source>
</evidence>
<dbReference type="GeneID" id="579956"/>
<evidence type="ECO:0000313" key="15">
    <source>
        <dbReference type="Proteomes" id="UP000007110"/>
    </source>
</evidence>
<evidence type="ECO:0000256" key="2">
    <source>
        <dbReference type="ARBA" id="ARBA00022475"/>
    </source>
</evidence>
<dbReference type="RefSeq" id="XP_785137.1">
    <property type="nucleotide sequence ID" value="XM_780044.3"/>
</dbReference>
<dbReference type="KEGG" id="spu:579956"/>
<feature type="domain" description="G-protein coupled receptors family 1 profile" evidence="13">
    <location>
        <begin position="55"/>
        <end position="313"/>
    </location>
</feature>
<protein>
    <recommendedName>
        <fullName evidence="13">G-protein coupled receptors family 1 profile domain-containing protein</fullName>
    </recommendedName>
</protein>
<keyword evidence="10" id="KW-0175">Coiled coil</keyword>
<evidence type="ECO:0000256" key="4">
    <source>
        <dbReference type="ARBA" id="ARBA00022989"/>
    </source>
</evidence>
<proteinExistence type="inferred from homology"/>
<dbReference type="GO" id="GO:0005886">
    <property type="term" value="C:plasma membrane"/>
    <property type="evidence" value="ECO:0000318"/>
    <property type="project" value="GO_Central"/>
</dbReference>
<feature type="transmembrane region" description="Helical" evidence="12">
    <location>
        <begin position="290"/>
        <end position="312"/>
    </location>
</feature>
<feature type="transmembrane region" description="Helical" evidence="12">
    <location>
        <begin position="198"/>
        <end position="221"/>
    </location>
</feature>
<dbReference type="GO" id="GO:0071482">
    <property type="term" value="P:cellular response to light stimulus"/>
    <property type="evidence" value="ECO:0000318"/>
    <property type="project" value="GO_Central"/>
</dbReference>
<dbReference type="InParanoid" id="A0A7M7RES6"/>
<keyword evidence="3 9" id="KW-0812">Transmembrane</keyword>
<comment type="subcellular location">
    <subcellularLocation>
        <location evidence="1">Cell membrane</location>
        <topology evidence="1">Multi-pass membrane protein</topology>
    </subcellularLocation>
</comment>
<keyword evidence="5 9" id="KW-0297">G-protein coupled receptor</keyword>
<accession>A0A7M7RES6</accession>
<keyword evidence="4 12" id="KW-1133">Transmembrane helix</keyword>
<dbReference type="FunCoup" id="A0A7M7RES6">
    <property type="interactions" value="660"/>
</dbReference>
<dbReference type="AlphaFoldDB" id="A0A7M7RES6"/>
<dbReference type="GO" id="GO:0007186">
    <property type="term" value="P:G protein-coupled receptor signaling pathway"/>
    <property type="evidence" value="ECO:0000318"/>
    <property type="project" value="GO_Central"/>
</dbReference>
<dbReference type="PROSITE" id="PS50262">
    <property type="entry name" value="G_PROTEIN_RECEP_F1_2"/>
    <property type="match status" value="1"/>
</dbReference>
<dbReference type="SMART" id="SM01381">
    <property type="entry name" value="7TM_GPCR_Srsx"/>
    <property type="match status" value="1"/>
</dbReference>
<keyword evidence="15" id="KW-1185">Reference proteome</keyword>
<dbReference type="InterPro" id="IPR017452">
    <property type="entry name" value="GPCR_Rhodpsn_7TM"/>
</dbReference>
<dbReference type="GO" id="GO:0007602">
    <property type="term" value="P:phototransduction"/>
    <property type="evidence" value="ECO:0000318"/>
    <property type="project" value="GO_Central"/>
</dbReference>
<dbReference type="FunFam" id="1.20.1070.10:FF:000345">
    <property type="entry name" value="40S ribosomal protein S27"/>
    <property type="match status" value="1"/>
</dbReference>
<evidence type="ECO:0000256" key="8">
    <source>
        <dbReference type="ARBA" id="ARBA00023224"/>
    </source>
</evidence>
<name>A0A7M7RES6_STRPU</name>
<sequence>MDLYYNSTLPPDDITIIGQVFSDDYDDDIEEVVGSSYSVPLLVAYIMFALFGCIGNILVIGAVFVHHKLRVLSNTFLVNLAVADLSVSAVINGFGILGLVNVRFFEDKPALCEIIGIVCVTSCCGSLWSLASIAINRYIAICHRDLYRRIYTRRTMPLHLLLIWTVCFLADIPNLFGMGDHEFDPVLLVCTFDYRESYNYNIFLFILAFCLPMVFISWSYVRIFTYAKGISRELRNLQIDKDDEKNNKKQYKIRVTDRRLLRTIMMLVIFFSLMWAPFSLIVVIDRDTSFPALVYILAASLSHTNSSINWLLYCATNKNFREGYRTFICKICLCGLVKTKKNFSIDMGKIMFNRRTANESMSRDTSRTGGQRTTEDQL</sequence>
<evidence type="ECO:0000256" key="3">
    <source>
        <dbReference type="ARBA" id="ARBA00022692"/>
    </source>
</evidence>
<keyword evidence="7 9" id="KW-0675">Receptor</keyword>
<evidence type="ECO:0000256" key="11">
    <source>
        <dbReference type="SAM" id="MobiDB-lite"/>
    </source>
</evidence>
<dbReference type="Gene3D" id="1.20.1070.10">
    <property type="entry name" value="Rhodopsin 7-helix transmembrane proteins"/>
    <property type="match status" value="1"/>
</dbReference>
<evidence type="ECO:0000256" key="5">
    <source>
        <dbReference type="ARBA" id="ARBA00023040"/>
    </source>
</evidence>
<reference evidence="14" key="2">
    <citation type="submission" date="2021-01" db="UniProtKB">
        <authorList>
            <consortium name="EnsemblMetazoa"/>
        </authorList>
    </citation>
    <scope>IDENTIFICATION</scope>
</reference>
<reference evidence="15" key="1">
    <citation type="submission" date="2015-02" db="EMBL/GenBank/DDBJ databases">
        <title>Genome sequencing for Strongylocentrotus purpuratus.</title>
        <authorList>
            <person name="Murali S."/>
            <person name="Liu Y."/>
            <person name="Vee V."/>
            <person name="English A."/>
            <person name="Wang M."/>
            <person name="Skinner E."/>
            <person name="Han Y."/>
            <person name="Muzny D.M."/>
            <person name="Worley K.C."/>
            <person name="Gibbs R.A."/>
        </authorList>
    </citation>
    <scope>NUCLEOTIDE SEQUENCE</scope>
</reference>
<dbReference type="EnsemblMetazoa" id="XM_780044">
    <property type="protein sequence ID" value="XP_785137"/>
    <property type="gene ID" value="LOC579956"/>
</dbReference>
<feature type="transmembrane region" description="Helical" evidence="12">
    <location>
        <begin position="77"/>
        <end position="102"/>
    </location>
</feature>